<dbReference type="InterPro" id="IPR037185">
    <property type="entry name" value="EmrE-like"/>
</dbReference>
<protein>
    <submittedName>
        <fullName evidence="7">EamA/RhaT family transporter</fullName>
    </submittedName>
</protein>
<name>A0A5C1ADN8_9BACT</name>
<keyword evidence="4 5" id="KW-0472">Membrane</keyword>
<keyword evidence="3 5" id="KW-1133">Transmembrane helix</keyword>
<dbReference type="Pfam" id="PF00892">
    <property type="entry name" value="EamA"/>
    <property type="match status" value="1"/>
</dbReference>
<evidence type="ECO:0000256" key="5">
    <source>
        <dbReference type="SAM" id="Phobius"/>
    </source>
</evidence>
<evidence type="ECO:0000256" key="4">
    <source>
        <dbReference type="ARBA" id="ARBA00023136"/>
    </source>
</evidence>
<reference evidence="8" key="1">
    <citation type="submission" date="2019-08" db="EMBL/GenBank/DDBJ databases">
        <title>Limnoglobus roseus gen. nov., sp. nov., a novel freshwater planctomycete with a giant genome from the family Gemmataceae.</title>
        <authorList>
            <person name="Kulichevskaya I.S."/>
            <person name="Naumoff D.G."/>
            <person name="Miroshnikov K."/>
            <person name="Ivanova A."/>
            <person name="Philippov D.A."/>
            <person name="Hakobyan A."/>
            <person name="Rijpstra I.C."/>
            <person name="Sinninghe Damste J.S."/>
            <person name="Liesack W."/>
            <person name="Dedysh S.N."/>
        </authorList>
    </citation>
    <scope>NUCLEOTIDE SEQUENCE [LARGE SCALE GENOMIC DNA]</scope>
    <source>
        <strain evidence="8">PX52</strain>
    </source>
</reference>
<accession>A0A5C1ADN8</accession>
<feature type="transmembrane region" description="Helical" evidence="5">
    <location>
        <begin position="46"/>
        <end position="63"/>
    </location>
</feature>
<dbReference type="SUPFAM" id="SSF103481">
    <property type="entry name" value="Multidrug resistance efflux transporter EmrE"/>
    <property type="match status" value="1"/>
</dbReference>
<feature type="transmembrane region" description="Helical" evidence="5">
    <location>
        <begin position="220"/>
        <end position="238"/>
    </location>
</feature>
<keyword evidence="8" id="KW-1185">Reference proteome</keyword>
<evidence type="ECO:0000313" key="8">
    <source>
        <dbReference type="Proteomes" id="UP000324974"/>
    </source>
</evidence>
<dbReference type="AlphaFoldDB" id="A0A5C1ADN8"/>
<feature type="transmembrane region" description="Helical" evidence="5">
    <location>
        <begin position="96"/>
        <end position="115"/>
    </location>
</feature>
<dbReference type="PANTHER" id="PTHR22911:SF6">
    <property type="entry name" value="SOLUTE CARRIER FAMILY 35 MEMBER G1"/>
    <property type="match status" value="1"/>
</dbReference>
<dbReference type="Proteomes" id="UP000324974">
    <property type="component" value="Chromosome"/>
</dbReference>
<dbReference type="KEGG" id="lrs:PX52LOC_04334"/>
<sequence length="304" mass="32438">MSSHGIRPFVWMLCGCAWFSAMSLLSSRLGQERVPWQTIATVRSSVAFLLALLIAIVTGVKLVAVGPRALWLRSIAGSCSMLATFFALANLTASEVLTLTNTFPVWVAVLSWPMLGEKPSSGVWIAVCISVVGVALAVYPTDETARMFRLVPALAAVAAAFFTALAMLGLSRLKTLAPMAIVVHFSGVATVVCASGFLLFPVRQDGPKPFEIPEMTARLLAVGFTAMIGQIFLTLAFSRGTATKIAVVGLSQIVMVMVVEAAAGWRTFTPMNLFGTLLILGPTAWLMARARKPRTPPPEPVAIE</sequence>
<feature type="transmembrane region" description="Helical" evidence="5">
    <location>
        <begin position="180"/>
        <end position="200"/>
    </location>
</feature>
<dbReference type="EMBL" id="CP042425">
    <property type="protein sequence ID" value="QEL17351.1"/>
    <property type="molecule type" value="Genomic_DNA"/>
</dbReference>
<evidence type="ECO:0000256" key="2">
    <source>
        <dbReference type="ARBA" id="ARBA00022692"/>
    </source>
</evidence>
<dbReference type="GO" id="GO:0016020">
    <property type="term" value="C:membrane"/>
    <property type="evidence" value="ECO:0007669"/>
    <property type="project" value="UniProtKB-SubCell"/>
</dbReference>
<keyword evidence="2 5" id="KW-0812">Transmembrane</keyword>
<evidence type="ECO:0000256" key="1">
    <source>
        <dbReference type="ARBA" id="ARBA00004141"/>
    </source>
</evidence>
<comment type="subcellular location">
    <subcellularLocation>
        <location evidence="1">Membrane</location>
        <topology evidence="1">Multi-pass membrane protein</topology>
    </subcellularLocation>
</comment>
<proteinExistence type="predicted"/>
<gene>
    <name evidence="7" type="ORF">PX52LOC_04334</name>
</gene>
<dbReference type="InterPro" id="IPR000620">
    <property type="entry name" value="EamA_dom"/>
</dbReference>
<dbReference type="PANTHER" id="PTHR22911">
    <property type="entry name" value="ACYL-MALONYL CONDENSING ENZYME-RELATED"/>
    <property type="match status" value="1"/>
</dbReference>
<dbReference type="OrthoDB" id="269675at2"/>
<dbReference type="RefSeq" id="WP_149111976.1">
    <property type="nucleotide sequence ID" value="NZ_CP042425.1"/>
</dbReference>
<feature type="transmembrane region" description="Helical" evidence="5">
    <location>
        <begin position="147"/>
        <end position="168"/>
    </location>
</feature>
<feature type="transmembrane region" description="Helical" evidence="5">
    <location>
        <begin position="122"/>
        <end position="141"/>
    </location>
</feature>
<evidence type="ECO:0000256" key="3">
    <source>
        <dbReference type="ARBA" id="ARBA00022989"/>
    </source>
</evidence>
<feature type="transmembrane region" description="Helical" evidence="5">
    <location>
        <begin position="271"/>
        <end position="288"/>
    </location>
</feature>
<evidence type="ECO:0000313" key="7">
    <source>
        <dbReference type="EMBL" id="QEL17351.1"/>
    </source>
</evidence>
<evidence type="ECO:0000259" key="6">
    <source>
        <dbReference type="Pfam" id="PF00892"/>
    </source>
</evidence>
<organism evidence="7 8">
    <name type="scientific">Limnoglobus roseus</name>
    <dbReference type="NCBI Taxonomy" id="2598579"/>
    <lineage>
        <taxon>Bacteria</taxon>
        <taxon>Pseudomonadati</taxon>
        <taxon>Planctomycetota</taxon>
        <taxon>Planctomycetia</taxon>
        <taxon>Gemmatales</taxon>
        <taxon>Gemmataceae</taxon>
        <taxon>Limnoglobus</taxon>
    </lineage>
</organism>
<feature type="domain" description="EamA" evidence="6">
    <location>
        <begin position="11"/>
        <end position="138"/>
    </location>
</feature>